<dbReference type="SUPFAM" id="SSF50998">
    <property type="entry name" value="Quinoprotein alcohol dehydrogenase-like"/>
    <property type="match status" value="1"/>
</dbReference>
<evidence type="ECO:0000313" key="1">
    <source>
        <dbReference type="EMBL" id="SFV51771.1"/>
    </source>
</evidence>
<keyword evidence="1" id="KW-0449">Lipoprotein</keyword>
<accession>A0A1W1BDX2</accession>
<dbReference type="PROSITE" id="PS51257">
    <property type="entry name" value="PROKAR_LIPOPROTEIN"/>
    <property type="match status" value="1"/>
</dbReference>
<dbReference type="AlphaFoldDB" id="A0A1W1BDX2"/>
<dbReference type="InterPro" id="IPR011047">
    <property type="entry name" value="Quinoprotein_ADH-like_sf"/>
</dbReference>
<dbReference type="EMBL" id="FPHH01000014">
    <property type="protein sequence ID" value="SFV51771.1"/>
    <property type="molecule type" value="Genomic_DNA"/>
</dbReference>
<organism evidence="1">
    <name type="scientific">hydrothermal vent metagenome</name>
    <dbReference type="NCBI Taxonomy" id="652676"/>
    <lineage>
        <taxon>unclassified sequences</taxon>
        <taxon>metagenomes</taxon>
        <taxon>ecological metagenomes</taxon>
    </lineage>
</organism>
<name>A0A1W1BDX2_9ZZZZ</name>
<gene>
    <name evidence="1" type="ORF">MNB_SM-5-408</name>
</gene>
<proteinExistence type="predicted"/>
<reference evidence="1" key="1">
    <citation type="submission" date="2016-10" db="EMBL/GenBank/DDBJ databases">
        <authorList>
            <person name="de Groot N.N."/>
        </authorList>
    </citation>
    <scope>NUCLEOTIDE SEQUENCE</scope>
</reference>
<dbReference type="InterPro" id="IPR015943">
    <property type="entry name" value="WD40/YVTN_repeat-like_dom_sf"/>
</dbReference>
<protein>
    <submittedName>
        <fullName evidence="1">Putative lipoprotein</fullName>
    </submittedName>
</protein>
<dbReference type="Gene3D" id="2.130.10.10">
    <property type="entry name" value="YVTN repeat-like/Quinoprotein amine dehydrogenase"/>
    <property type="match status" value="1"/>
</dbReference>
<sequence>MKKYIFFLLAFIPFFTACSTKEVYKPKKVAEEWKKTSSMDESIVDTSNNVALLENRKVLTRNGELNITIAPDHRLIALSDEKVISASIDGNLTIQSIKNATLQHFELKKTIAAASISGNILAVLFANDDIALYDTDTKEILFKEQGGKAIANDMRIVNPFFFNDLVIFSTLDGKVVVVNAKLKKRLRTVIVSSNDYFNNIIYFNIADNKILAATSYKMLSMAQKELRQKYEIRNILFDGKLIYITTKQGEIIALTPDLQVDSKIKLPFAHFLGMIDHKGKLYILEKEGYMIVVDKKSFAYTVHEVDIDDGFVFVGKDLFYVDDEKISLE</sequence>